<name>A0A9X0CD07_9CNID</name>
<keyword evidence="1" id="KW-0812">Transmembrane</keyword>
<feature type="transmembrane region" description="Helical" evidence="1">
    <location>
        <begin position="73"/>
        <end position="90"/>
    </location>
</feature>
<reference evidence="2" key="1">
    <citation type="submission" date="2023-01" db="EMBL/GenBank/DDBJ databases">
        <title>Genome assembly of the deep-sea coral Lophelia pertusa.</title>
        <authorList>
            <person name="Herrera S."/>
            <person name="Cordes E."/>
        </authorList>
    </citation>
    <scope>NUCLEOTIDE SEQUENCE</scope>
    <source>
        <strain evidence="2">USNM1676648</strain>
        <tissue evidence="2">Polyp</tissue>
    </source>
</reference>
<keyword evidence="1" id="KW-1133">Transmembrane helix</keyword>
<dbReference type="OrthoDB" id="5987081at2759"/>
<dbReference type="Proteomes" id="UP001163046">
    <property type="component" value="Unassembled WGS sequence"/>
</dbReference>
<gene>
    <name evidence="2" type="ORF">OS493_032404</name>
</gene>
<organism evidence="2 3">
    <name type="scientific">Desmophyllum pertusum</name>
    <dbReference type="NCBI Taxonomy" id="174260"/>
    <lineage>
        <taxon>Eukaryota</taxon>
        <taxon>Metazoa</taxon>
        <taxon>Cnidaria</taxon>
        <taxon>Anthozoa</taxon>
        <taxon>Hexacorallia</taxon>
        <taxon>Scleractinia</taxon>
        <taxon>Caryophylliina</taxon>
        <taxon>Caryophylliidae</taxon>
        <taxon>Desmophyllum</taxon>
    </lineage>
</organism>
<sequence length="97" mass="10842">MLLSSIVSVCPPRQSESFNWTAQPSNPTQAIKGQDVSLTWDYSLTADELSNSQTEYGIIWSKLNQSSSDYDDIAARVFITFLMLAGLIMMNPKIHIL</sequence>
<dbReference type="EMBL" id="MU827817">
    <property type="protein sequence ID" value="KAJ7323117.1"/>
    <property type="molecule type" value="Genomic_DNA"/>
</dbReference>
<comment type="caution">
    <text evidence="2">The sequence shown here is derived from an EMBL/GenBank/DDBJ whole genome shotgun (WGS) entry which is preliminary data.</text>
</comment>
<evidence type="ECO:0000256" key="1">
    <source>
        <dbReference type="SAM" id="Phobius"/>
    </source>
</evidence>
<evidence type="ECO:0000313" key="2">
    <source>
        <dbReference type="EMBL" id="KAJ7323117.1"/>
    </source>
</evidence>
<keyword evidence="1" id="KW-0472">Membrane</keyword>
<dbReference type="AlphaFoldDB" id="A0A9X0CD07"/>
<evidence type="ECO:0000313" key="3">
    <source>
        <dbReference type="Proteomes" id="UP001163046"/>
    </source>
</evidence>
<proteinExistence type="predicted"/>
<accession>A0A9X0CD07</accession>
<keyword evidence="3" id="KW-1185">Reference proteome</keyword>
<protein>
    <submittedName>
        <fullName evidence="2">Uncharacterized protein</fullName>
    </submittedName>
</protein>